<name>A0AC11E2Q0_SHEEP</name>
<reference evidence="1" key="1">
    <citation type="submission" date="2020-11" db="EMBL/GenBank/DDBJ databases">
        <authorList>
            <person name="Davenport K.M."/>
            <person name="Bickhart D.M."/>
            <person name="Smith T.P.L."/>
            <person name="Murdoch B.M."/>
            <person name="Rosen B.D."/>
        </authorList>
    </citation>
    <scope>NUCLEOTIDE SEQUENCE [LARGE SCALE GENOMIC DNA]</scope>
    <source>
        <strain evidence="1">OAR_USU_Benz2616</strain>
    </source>
</reference>
<dbReference type="Ensembl" id="ENSOART00020062962.1">
    <property type="protein sequence ID" value="ENSOARP00020051775.1"/>
    <property type="gene ID" value="ENSOARG00020031098.1"/>
</dbReference>
<reference evidence="1" key="3">
    <citation type="submission" date="2025-09" db="UniProtKB">
        <authorList>
            <consortium name="Ensembl"/>
        </authorList>
    </citation>
    <scope>IDENTIFICATION</scope>
</reference>
<sequence length="147" mass="16890">MRWPKYWSFSFSIIPSKEILGLISFRMDWLDLLAVQGTLKSLLQHHSSKASIIWHSAFFIVQLSHPYMTTGKTIASLVAQMVKRLPAMRETQVGFLGREDPLEKEMAIHSSTLAWKIPWTEEPDRLQSMGSQKESDTTEGLYLNSFD</sequence>
<reference evidence="1" key="2">
    <citation type="submission" date="2025-08" db="UniProtKB">
        <authorList>
            <consortium name="Ensembl"/>
        </authorList>
    </citation>
    <scope>IDENTIFICATION</scope>
</reference>
<accession>A0AC11E2Q0</accession>
<evidence type="ECO:0000313" key="1">
    <source>
        <dbReference type="Ensembl" id="ENSOARP00020051775.1"/>
    </source>
</evidence>
<protein>
    <submittedName>
        <fullName evidence="1">Uncharacterized protein</fullName>
    </submittedName>
</protein>
<proteinExistence type="predicted"/>
<organism evidence="1">
    <name type="scientific">Ovis aries</name>
    <name type="common">Sheep</name>
    <dbReference type="NCBI Taxonomy" id="9940"/>
    <lineage>
        <taxon>Eukaryota</taxon>
        <taxon>Metazoa</taxon>
        <taxon>Chordata</taxon>
        <taxon>Craniata</taxon>
        <taxon>Vertebrata</taxon>
        <taxon>Euteleostomi</taxon>
        <taxon>Mammalia</taxon>
        <taxon>Eutheria</taxon>
        <taxon>Laurasiatheria</taxon>
        <taxon>Artiodactyla</taxon>
        <taxon>Ruminantia</taxon>
        <taxon>Pecora</taxon>
        <taxon>Bovidae</taxon>
        <taxon>Caprinae</taxon>
        <taxon>Ovis</taxon>
    </lineage>
</organism>